<reference evidence="5 6" key="1">
    <citation type="submission" date="2024-09" db="EMBL/GenBank/DDBJ databases">
        <title>Draft genome sequences of 6 high pH adapted Marinobacter shengliensis sp. isolated from Mariana forearc serpentinite mud volcanoes.</title>
        <authorList>
            <person name="Elkassas S."/>
            <person name="Serres M."/>
            <person name="Michael N."/>
            <person name="Amina P."/>
            <person name="Teodora Z."/>
            <person name="Julie H."/>
        </authorList>
    </citation>
    <scope>NUCLEOTIDE SEQUENCE [LARGE SCALE GENOMIC DNA]</scope>
    <source>
        <strain evidence="5 6">EB4</strain>
    </source>
</reference>
<evidence type="ECO:0000313" key="5">
    <source>
        <dbReference type="EMBL" id="MFB2717555.1"/>
    </source>
</evidence>
<dbReference type="Proteomes" id="UP001576762">
    <property type="component" value="Unassembled WGS sequence"/>
</dbReference>
<keyword evidence="6" id="KW-1185">Reference proteome</keyword>
<dbReference type="InterPro" id="IPR010534">
    <property type="entry name" value="Phage_933W_GpQ"/>
</dbReference>
<accession>A0ABV4WBL0</accession>
<name>A0ABV4WBL0_9GAMM</name>
<proteinExistence type="inferred from homology"/>
<evidence type="ECO:0000313" key="6">
    <source>
        <dbReference type="Proteomes" id="UP001576762"/>
    </source>
</evidence>
<organism evidence="5 6">
    <name type="scientific">Marinobacter shengliensis</name>
    <dbReference type="NCBI Taxonomy" id="1389223"/>
    <lineage>
        <taxon>Bacteria</taxon>
        <taxon>Pseudomonadati</taxon>
        <taxon>Pseudomonadota</taxon>
        <taxon>Gammaproteobacteria</taxon>
        <taxon>Pseudomonadales</taxon>
        <taxon>Marinobacteraceae</taxon>
        <taxon>Marinobacter</taxon>
    </lineage>
</organism>
<comment type="caution">
    <text evidence="5">The sequence shown here is derived from an EMBL/GenBank/DDBJ whole genome shotgun (WGS) entry which is preliminary data.</text>
</comment>
<evidence type="ECO:0000256" key="2">
    <source>
        <dbReference type="ARBA" id="ARBA00023015"/>
    </source>
</evidence>
<dbReference type="EMBL" id="JBHFLD010000036">
    <property type="protein sequence ID" value="MFB2717555.1"/>
    <property type="molecule type" value="Genomic_DNA"/>
</dbReference>
<dbReference type="RefSeq" id="WP_374815872.1">
    <property type="nucleotide sequence ID" value="NZ_JBHFLD010000036.1"/>
</dbReference>
<gene>
    <name evidence="5" type="ORF">ACE05E_18920</name>
</gene>
<keyword evidence="3" id="KW-0238">DNA-binding</keyword>
<evidence type="ECO:0000256" key="1">
    <source>
        <dbReference type="ARBA" id="ARBA00010234"/>
    </source>
</evidence>
<evidence type="ECO:0000256" key="4">
    <source>
        <dbReference type="ARBA" id="ARBA00023163"/>
    </source>
</evidence>
<dbReference type="Pfam" id="PF06530">
    <property type="entry name" value="Phage_antitermQ"/>
    <property type="match status" value="1"/>
</dbReference>
<keyword evidence="4" id="KW-0804">Transcription</keyword>
<keyword evidence="2" id="KW-0805">Transcription regulation</keyword>
<sequence>MLNDTQQRLTEWARWVQTSDSGLRMGYNRVSLVPAGSVAMPVCSDEQALMVDRAIARLRQRDQGMAEVLVMAYSYGFSLTRIAREAGVGSRERARYLLGAAESWIDCALSFQKIT</sequence>
<evidence type="ECO:0000256" key="3">
    <source>
        <dbReference type="ARBA" id="ARBA00023125"/>
    </source>
</evidence>
<comment type="similarity">
    <text evidence="1">Belongs to the phage antitermination Q type 1 family.</text>
</comment>
<protein>
    <submittedName>
        <fullName evidence="5">Antiterminator Q family protein</fullName>
    </submittedName>
</protein>